<evidence type="ECO:0000256" key="1">
    <source>
        <dbReference type="SAM" id="MobiDB-lite"/>
    </source>
</evidence>
<evidence type="ECO:0000313" key="2">
    <source>
        <dbReference type="EMBL" id="KYN12070.1"/>
    </source>
</evidence>
<name>A0A151IW91_9HYME</name>
<protein>
    <submittedName>
        <fullName evidence="2">Uncharacterized protein</fullName>
    </submittedName>
</protein>
<evidence type="ECO:0000313" key="3">
    <source>
        <dbReference type="Proteomes" id="UP000078492"/>
    </source>
</evidence>
<feature type="region of interest" description="Disordered" evidence="1">
    <location>
        <begin position="1"/>
        <end position="41"/>
    </location>
</feature>
<dbReference type="EMBL" id="KQ980873">
    <property type="protein sequence ID" value="KYN12070.1"/>
    <property type="molecule type" value="Genomic_DNA"/>
</dbReference>
<gene>
    <name evidence="2" type="ORF">ALC57_15779</name>
</gene>
<feature type="compositionally biased region" description="Basic residues" evidence="1">
    <location>
        <begin position="1"/>
        <end position="31"/>
    </location>
</feature>
<keyword evidence="3" id="KW-1185">Reference proteome</keyword>
<proteinExistence type="predicted"/>
<accession>A0A151IW91</accession>
<dbReference type="Proteomes" id="UP000078492">
    <property type="component" value="Unassembled WGS sequence"/>
</dbReference>
<reference evidence="2 3" key="1">
    <citation type="submission" date="2015-09" db="EMBL/GenBank/DDBJ databases">
        <title>Trachymyrmex cornetzi WGS genome.</title>
        <authorList>
            <person name="Nygaard S."/>
            <person name="Hu H."/>
            <person name="Boomsma J."/>
            <person name="Zhang G."/>
        </authorList>
    </citation>
    <scope>NUCLEOTIDE SEQUENCE [LARGE SCALE GENOMIC DNA]</scope>
    <source>
        <strain evidence="2">Tcor2-1</strain>
        <tissue evidence="2">Whole body</tissue>
    </source>
</reference>
<dbReference type="AlphaFoldDB" id="A0A151IW91"/>
<organism evidence="2 3">
    <name type="scientific">Trachymyrmex cornetzi</name>
    <dbReference type="NCBI Taxonomy" id="471704"/>
    <lineage>
        <taxon>Eukaryota</taxon>
        <taxon>Metazoa</taxon>
        <taxon>Ecdysozoa</taxon>
        <taxon>Arthropoda</taxon>
        <taxon>Hexapoda</taxon>
        <taxon>Insecta</taxon>
        <taxon>Pterygota</taxon>
        <taxon>Neoptera</taxon>
        <taxon>Endopterygota</taxon>
        <taxon>Hymenoptera</taxon>
        <taxon>Apocrita</taxon>
        <taxon>Aculeata</taxon>
        <taxon>Formicoidea</taxon>
        <taxon>Formicidae</taxon>
        <taxon>Myrmicinae</taxon>
        <taxon>Trachymyrmex</taxon>
    </lineage>
</organism>
<sequence length="149" mass="17050">MDNRYKGSRKAHRSGSFRKDRSKKKIPSKNRHTAEKVELSDENIIASSAKKLKTDRETSASEDPNIGYRILNFLTVFSALSECVKCKKCDSDVRFSIESTRGLGFKIVVSCSSCKPTLIPSCPYIKSAYEIHTRFYFVMRYWGLVCMEL</sequence>